<dbReference type="GO" id="GO:0044205">
    <property type="term" value="P:'de novo' UMP biosynthetic process"/>
    <property type="evidence" value="ECO:0007669"/>
    <property type="project" value="UniProtKB-UniRule"/>
</dbReference>
<dbReference type="InterPro" id="IPR023031">
    <property type="entry name" value="OPRT"/>
</dbReference>
<dbReference type="OrthoDB" id="9802134at2"/>
<comment type="caution">
    <text evidence="6">Lacks conserved residue(s) required for the propagation of feature annotation.</text>
</comment>
<feature type="binding site" evidence="6">
    <location>
        <position position="134"/>
    </location>
    <ligand>
        <name>orotate</name>
        <dbReference type="ChEBI" id="CHEBI:30839"/>
    </ligand>
</feature>
<evidence type="ECO:0000256" key="1">
    <source>
        <dbReference type="ARBA" id="ARBA00004889"/>
    </source>
</evidence>
<protein>
    <recommendedName>
        <fullName evidence="2 6">Orotate phosphoribosyltransferase</fullName>
        <shortName evidence="6">OPRT</shortName>
        <shortName evidence="6">OPRTase</shortName>
        <ecNumber evidence="2 6">2.4.2.10</ecNumber>
    </recommendedName>
</protein>
<feature type="binding site" description="in other chain" evidence="6">
    <location>
        <begin position="130"/>
        <end position="138"/>
    </location>
    <ligand>
        <name>5-phospho-alpha-D-ribose 1-diphosphate</name>
        <dbReference type="ChEBI" id="CHEBI:58017"/>
        <note>ligand shared between dimeric partners</note>
    </ligand>
</feature>
<evidence type="ECO:0000313" key="9">
    <source>
        <dbReference type="Proteomes" id="UP000053557"/>
    </source>
</evidence>
<comment type="pathway">
    <text evidence="1 6">Pyrimidine metabolism; UMP biosynthesis via de novo pathway; UMP from orotate: step 1/2.</text>
</comment>
<dbReference type="AlphaFoldDB" id="A0A124IVX4"/>
<dbReference type="GO" id="GO:0004588">
    <property type="term" value="F:orotate phosphoribosyltransferase activity"/>
    <property type="evidence" value="ECO:0007669"/>
    <property type="project" value="UniProtKB-UniRule"/>
</dbReference>
<dbReference type="HAMAP" id="MF_01208">
    <property type="entry name" value="PyrE"/>
    <property type="match status" value="1"/>
</dbReference>
<organism evidence="8 9">
    <name type="scientific">Ferroacidibacillus organovorans</name>
    <dbReference type="NCBI Taxonomy" id="1765683"/>
    <lineage>
        <taxon>Bacteria</taxon>
        <taxon>Bacillati</taxon>
        <taxon>Bacillota</taxon>
        <taxon>Bacilli</taxon>
        <taxon>Bacillales</taxon>
        <taxon>Alicyclobacillaceae</taxon>
        <taxon>Ferroacidibacillus</taxon>
    </lineage>
</organism>
<dbReference type="UniPathway" id="UPA00070">
    <property type="reaction ID" value="UER00119"/>
</dbReference>
<comment type="function">
    <text evidence="6">Catalyzes the transfer of a ribosyl phosphate group from 5-phosphoribose 1-diphosphate to orotate, leading to the formation of orotidine monophosphate (OMP).</text>
</comment>
<dbReference type="EMBL" id="LPVJ01000048">
    <property type="protein sequence ID" value="KUO95584.1"/>
    <property type="molecule type" value="Genomic_DNA"/>
</dbReference>
<comment type="catalytic activity">
    <reaction evidence="6">
        <text>orotidine 5'-phosphate + diphosphate = orotate + 5-phospho-alpha-D-ribose 1-diphosphate</text>
        <dbReference type="Rhea" id="RHEA:10380"/>
        <dbReference type="ChEBI" id="CHEBI:30839"/>
        <dbReference type="ChEBI" id="CHEBI:33019"/>
        <dbReference type="ChEBI" id="CHEBI:57538"/>
        <dbReference type="ChEBI" id="CHEBI:58017"/>
        <dbReference type="EC" id="2.4.2.10"/>
    </reaction>
</comment>
<reference evidence="8 9" key="1">
    <citation type="submission" date="2015-12" db="EMBL/GenBank/DDBJ databases">
        <title>Draft genome sequence of Acidibacillus ferrooxidans ITV001, isolated from a chalcopyrite acid mine drainage site in Brazil.</title>
        <authorList>
            <person name="Dall'Agnol H."/>
            <person name="Nancucheo I."/>
            <person name="Johnson B."/>
            <person name="Oliveira R."/>
            <person name="Leite L."/>
            <person name="Pylro V."/>
            <person name="Nunes G.L."/>
            <person name="Tzotzos G."/>
            <person name="Fernandes G.R."/>
            <person name="Dutra J."/>
            <person name="Orellana S.C."/>
            <person name="Oliveira G."/>
        </authorList>
    </citation>
    <scope>NUCLEOTIDE SEQUENCE [LARGE SCALE GENOMIC DNA]</scope>
    <source>
        <strain evidence="9">ITV01</strain>
    </source>
</reference>
<evidence type="ECO:0000256" key="6">
    <source>
        <dbReference type="HAMAP-Rule" id="MF_01208"/>
    </source>
</evidence>
<keyword evidence="3 6" id="KW-0328">Glycosyltransferase</keyword>
<evidence type="ECO:0000256" key="4">
    <source>
        <dbReference type="ARBA" id="ARBA00022679"/>
    </source>
</evidence>
<dbReference type="Gene3D" id="3.40.50.2020">
    <property type="match status" value="1"/>
</dbReference>
<evidence type="ECO:0000256" key="3">
    <source>
        <dbReference type="ARBA" id="ARBA00022676"/>
    </source>
</evidence>
<dbReference type="SUPFAM" id="SSF53271">
    <property type="entry name" value="PRTase-like"/>
    <property type="match status" value="1"/>
</dbReference>
<dbReference type="GO" id="GO:0019856">
    <property type="term" value="P:pyrimidine nucleobase biosynthetic process"/>
    <property type="evidence" value="ECO:0007669"/>
    <property type="project" value="TreeGrafter"/>
</dbReference>
<dbReference type="EC" id="2.4.2.10" evidence="2 6"/>
<dbReference type="GO" id="GO:0000287">
    <property type="term" value="F:magnesium ion binding"/>
    <property type="evidence" value="ECO:0007669"/>
    <property type="project" value="UniProtKB-UniRule"/>
</dbReference>
<comment type="similarity">
    <text evidence="6">Belongs to the purine/pyrimidine phosphoribosyltransferase family. PyrE subfamily.</text>
</comment>
<evidence type="ECO:0000313" key="8">
    <source>
        <dbReference type="EMBL" id="KUO95584.1"/>
    </source>
</evidence>
<dbReference type="NCBIfam" id="TIGR00336">
    <property type="entry name" value="pyrE"/>
    <property type="match status" value="1"/>
</dbReference>
<name>A0A124IVX4_9BACL</name>
<keyword evidence="9" id="KW-1185">Reference proteome</keyword>
<gene>
    <name evidence="6" type="primary">pyrE</name>
    <name evidence="8" type="ORF">ATW55_06815</name>
</gene>
<keyword evidence="4 6" id="KW-0808">Transferase</keyword>
<dbReference type="PANTHER" id="PTHR19278">
    <property type="entry name" value="OROTATE PHOSPHORIBOSYLTRANSFERASE"/>
    <property type="match status" value="1"/>
</dbReference>
<accession>A0A124IVX4</accession>
<feature type="binding site" evidence="6">
    <location>
        <position position="110"/>
    </location>
    <ligand>
        <name>5-phospho-alpha-D-ribose 1-diphosphate</name>
        <dbReference type="ChEBI" id="CHEBI:58017"/>
        <note>ligand shared between dimeric partners</note>
    </ligand>
</feature>
<dbReference type="CDD" id="cd06223">
    <property type="entry name" value="PRTases_typeI"/>
    <property type="match status" value="1"/>
</dbReference>
<dbReference type="InterPro" id="IPR004467">
    <property type="entry name" value="Or_phspho_trans_dom"/>
</dbReference>
<comment type="cofactor">
    <cofactor evidence="6">
        <name>Mg(2+)</name>
        <dbReference type="ChEBI" id="CHEBI:18420"/>
    </cofactor>
</comment>
<keyword evidence="5 6" id="KW-0665">Pyrimidine biosynthesis</keyword>
<keyword evidence="6" id="KW-0460">Magnesium</keyword>
<dbReference type="Proteomes" id="UP000053557">
    <property type="component" value="Unassembled WGS sequence"/>
</dbReference>
<dbReference type="Pfam" id="PF00156">
    <property type="entry name" value="Pribosyltran"/>
    <property type="match status" value="1"/>
</dbReference>
<dbReference type="InterPro" id="IPR029057">
    <property type="entry name" value="PRTase-like"/>
</dbReference>
<evidence type="ECO:0000256" key="2">
    <source>
        <dbReference type="ARBA" id="ARBA00011971"/>
    </source>
</evidence>
<proteinExistence type="inferred from homology"/>
<feature type="binding site" evidence="6">
    <location>
        <position position="108"/>
    </location>
    <ligand>
        <name>5-phospho-alpha-D-ribose 1-diphosphate</name>
        <dbReference type="ChEBI" id="CHEBI:58017"/>
        <note>ligand shared between dimeric partners</note>
    </ligand>
</feature>
<comment type="subunit">
    <text evidence="6">Homodimer.</text>
</comment>
<dbReference type="PANTHER" id="PTHR19278:SF9">
    <property type="entry name" value="URIDINE 5'-MONOPHOSPHATE SYNTHASE"/>
    <property type="match status" value="1"/>
</dbReference>
<sequence length="220" mass="24136">MCDNRLNNEDEARQFAHAMLSIGAVTLSPNAPYTWSSGLRSPIYCDQRLTLSHPLVRSRIADAFAMRLSVRYPDVELIAGTATGGIGHAAILSDRVSQPMVYVRSSAKGHGKQNLIEGRLLQGTHVAVVEDTVSTGGSVLHAVEAIREAGGHVSVVFTIFSYGFHVSQEAFERLGIKLEVLTDFSHVIEAAQESRVIQEQDVELLVRFQENPNAYSEAFR</sequence>
<feature type="domain" description="Phosphoribosyltransferase" evidence="7">
    <location>
        <begin position="78"/>
        <end position="151"/>
    </location>
</feature>
<dbReference type="InterPro" id="IPR000836">
    <property type="entry name" value="PRTase_dom"/>
</dbReference>
<evidence type="ECO:0000256" key="5">
    <source>
        <dbReference type="ARBA" id="ARBA00022975"/>
    </source>
</evidence>
<evidence type="ECO:0000259" key="7">
    <source>
        <dbReference type="Pfam" id="PF00156"/>
    </source>
</evidence>
<dbReference type="RefSeq" id="WP_067716842.1">
    <property type="nucleotide sequence ID" value="NZ_LPVJ01000048.1"/>
</dbReference>
<comment type="caution">
    <text evidence="8">The sequence shown here is derived from an EMBL/GenBank/DDBJ whole genome shotgun (WGS) entry which is preliminary data.</text>
</comment>
<feature type="binding site" evidence="6">
    <location>
        <position position="104"/>
    </location>
    <ligand>
        <name>5-phospho-alpha-D-ribose 1-diphosphate</name>
        <dbReference type="ChEBI" id="CHEBI:58017"/>
        <note>ligand shared between dimeric partners</note>
    </ligand>
</feature>